<dbReference type="OrthoDB" id="5508866at2"/>
<reference evidence="4 5" key="1">
    <citation type="submission" date="2014-02" db="EMBL/GenBank/DDBJ databases">
        <title>The small core and large imbalanced accessory genome model reveals a collaborative survival strategy of Sorangium cellulosum strains in nature.</title>
        <authorList>
            <person name="Han K."/>
            <person name="Peng R."/>
            <person name="Blom J."/>
            <person name="Li Y.-Z."/>
        </authorList>
    </citation>
    <scope>NUCLEOTIDE SEQUENCE [LARGE SCALE GENOMIC DNA]</scope>
    <source>
        <strain evidence="4 5">So0008-312</strain>
    </source>
</reference>
<feature type="transmembrane region" description="Helical" evidence="2">
    <location>
        <begin position="233"/>
        <end position="256"/>
    </location>
</feature>
<evidence type="ECO:0000256" key="3">
    <source>
        <dbReference type="SAM" id="SignalP"/>
    </source>
</evidence>
<keyword evidence="3" id="KW-0732">Signal</keyword>
<organism evidence="4 5">
    <name type="scientific">Sorangium cellulosum</name>
    <name type="common">Polyangium cellulosum</name>
    <dbReference type="NCBI Taxonomy" id="56"/>
    <lineage>
        <taxon>Bacteria</taxon>
        <taxon>Pseudomonadati</taxon>
        <taxon>Myxococcota</taxon>
        <taxon>Polyangia</taxon>
        <taxon>Polyangiales</taxon>
        <taxon>Polyangiaceae</taxon>
        <taxon>Sorangium</taxon>
    </lineage>
</organism>
<keyword evidence="2" id="KW-0472">Membrane</keyword>
<sequence>MRPTRDLAAVRVALSLAVLCAMSGAASAQPKVPKDAAYELFQQGVALAEARDCPRAIPLFHKSQETYPARGTLYNLALCEKEIGRVASAWRHFNELLPQLEPGDPRLPTTKQELTALEPRLPKLVIELAQGAPAPAELRLDRTALPQGSVGAELPVDPGDHVIVARWEDGRQKETRVSLGEGARENVRLDPPPAAAAPPPPPPATAVSTAPQAPPSPPPDTASAPSSSGRRTLAFVVGGVGAAALGGSLLMGGLALGTKGDLEEECPTPSQCSDRGMSLRSRGQTLTTSSTVLGALGLAGIGAGVVLLLTAPEQGTSVALTPAILPGGGGALLHSHF</sequence>
<protein>
    <submittedName>
        <fullName evidence="4">Preprotein translocase subunit TatA</fullName>
    </submittedName>
</protein>
<dbReference type="AlphaFoldDB" id="A0A150QDF5"/>
<feature type="chain" id="PRO_5007566868" evidence="3">
    <location>
        <begin position="29"/>
        <end position="337"/>
    </location>
</feature>
<comment type="caution">
    <text evidence="4">The sequence shown here is derived from an EMBL/GenBank/DDBJ whole genome shotgun (WGS) entry which is preliminary data.</text>
</comment>
<evidence type="ECO:0000256" key="2">
    <source>
        <dbReference type="SAM" id="Phobius"/>
    </source>
</evidence>
<feature type="region of interest" description="Disordered" evidence="1">
    <location>
        <begin position="168"/>
        <end position="229"/>
    </location>
</feature>
<dbReference type="Gene3D" id="1.25.40.10">
    <property type="entry name" value="Tetratricopeptide repeat domain"/>
    <property type="match status" value="1"/>
</dbReference>
<feature type="signal peptide" evidence="3">
    <location>
        <begin position="1"/>
        <end position="28"/>
    </location>
</feature>
<evidence type="ECO:0000313" key="4">
    <source>
        <dbReference type="EMBL" id="KYF66027.1"/>
    </source>
</evidence>
<name>A0A150QDF5_SORCE</name>
<keyword evidence="2" id="KW-0812">Transmembrane</keyword>
<feature type="transmembrane region" description="Helical" evidence="2">
    <location>
        <begin position="285"/>
        <end position="309"/>
    </location>
</feature>
<evidence type="ECO:0000313" key="5">
    <source>
        <dbReference type="Proteomes" id="UP000075260"/>
    </source>
</evidence>
<dbReference type="EMBL" id="JEMA01000780">
    <property type="protein sequence ID" value="KYF66027.1"/>
    <property type="molecule type" value="Genomic_DNA"/>
</dbReference>
<dbReference type="RefSeq" id="WP_061610761.1">
    <property type="nucleotide sequence ID" value="NZ_JEMA01000780.1"/>
</dbReference>
<keyword evidence="2" id="KW-1133">Transmembrane helix</keyword>
<accession>A0A150QDF5</accession>
<dbReference type="InterPro" id="IPR011990">
    <property type="entry name" value="TPR-like_helical_dom_sf"/>
</dbReference>
<dbReference type="Proteomes" id="UP000075260">
    <property type="component" value="Unassembled WGS sequence"/>
</dbReference>
<gene>
    <name evidence="4" type="ORF">BE15_07990</name>
</gene>
<feature type="compositionally biased region" description="Basic and acidic residues" evidence="1">
    <location>
        <begin position="168"/>
        <end position="188"/>
    </location>
</feature>
<feature type="compositionally biased region" description="Pro residues" evidence="1">
    <location>
        <begin position="190"/>
        <end position="204"/>
    </location>
</feature>
<evidence type="ECO:0000256" key="1">
    <source>
        <dbReference type="SAM" id="MobiDB-lite"/>
    </source>
</evidence>
<proteinExistence type="predicted"/>
<dbReference type="SUPFAM" id="SSF48452">
    <property type="entry name" value="TPR-like"/>
    <property type="match status" value="1"/>
</dbReference>